<sequence>MAKCRTHTHQGVMLFCLVLLMCSAIPAQITGQTTYKIRRDMLIGVKNKISFGELYYKPDHCVRTRGGFYCCELDQLYYPTLELCIPACTPSKRILLSCSNATLYSADSTRYPGDAAIHTNQGVLFFFLVLVVCSSIPTQARGQTASKIGSNMLMGVKKAASIGVKLNVCAVTAGGFYCCSKDQLCYPTLEQCLPKCNYKEKGCAANQPTMVPIHKTMMGRKTKPSNLSQK</sequence>
<feature type="signal peptide" evidence="1">
    <location>
        <begin position="1"/>
        <end position="31"/>
    </location>
</feature>
<proteinExistence type="predicted"/>
<evidence type="ECO:0000313" key="3">
    <source>
        <dbReference type="Proteomes" id="UP000008022"/>
    </source>
</evidence>
<name>A0A0E0R807_ORYRU</name>
<reference evidence="3" key="1">
    <citation type="submission" date="2013-06" db="EMBL/GenBank/DDBJ databases">
        <authorList>
            <person name="Zhao Q."/>
        </authorList>
    </citation>
    <scope>NUCLEOTIDE SEQUENCE</scope>
    <source>
        <strain evidence="3">cv. W1943</strain>
    </source>
</reference>
<reference evidence="2" key="2">
    <citation type="submission" date="2015-06" db="UniProtKB">
        <authorList>
            <consortium name="EnsemblPlants"/>
        </authorList>
    </citation>
    <scope>IDENTIFICATION</scope>
</reference>
<evidence type="ECO:0008006" key="4">
    <source>
        <dbReference type="Google" id="ProtNLM"/>
    </source>
</evidence>
<protein>
    <recommendedName>
        <fullName evidence="4">Embryo surrounding factor 1 brassicaceae domain-containing protein</fullName>
    </recommendedName>
</protein>
<feature type="chain" id="PRO_5002372434" description="Embryo surrounding factor 1 brassicaceae domain-containing protein" evidence="1">
    <location>
        <begin position="32"/>
        <end position="230"/>
    </location>
</feature>
<keyword evidence="3" id="KW-1185">Reference proteome</keyword>
<organism evidence="2 3">
    <name type="scientific">Oryza rufipogon</name>
    <name type="common">Brownbeard rice</name>
    <name type="synonym">Asian wild rice</name>
    <dbReference type="NCBI Taxonomy" id="4529"/>
    <lineage>
        <taxon>Eukaryota</taxon>
        <taxon>Viridiplantae</taxon>
        <taxon>Streptophyta</taxon>
        <taxon>Embryophyta</taxon>
        <taxon>Tracheophyta</taxon>
        <taxon>Spermatophyta</taxon>
        <taxon>Magnoliopsida</taxon>
        <taxon>Liliopsida</taxon>
        <taxon>Poales</taxon>
        <taxon>Poaceae</taxon>
        <taxon>BOP clade</taxon>
        <taxon>Oryzoideae</taxon>
        <taxon>Oryzeae</taxon>
        <taxon>Oryzinae</taxon>
        <taxon>Oryza</taxon>
    </lineage>
</organism>
<dbReference type="Proteomes" id="UP000008022">
    <property type="component" value="Unassembled WGS sequence"/>
</dbReference>
<dbReference type="HOGENOM" id="CLU_1206488_0_0_1"/>
<evidence type="ECO:0000313" key="2">
    <source>
        <dbReference type="EnsemblPlants" id="ORUFI11G13190.1"/>
    </source>
</evidence>
<dbReference type="Gramene" id="ORUFI11G13190.1">
    <property type="protein sequence ID" value="ORUFI11G13190.1"/>
    <property type="gene ID" value="ORUFI11G13190"/>
</dbReference>
<dbReference type="PANTHER" id="PTHR48158">
    <property type="entry name" value="OS11G0453550 PROTEIN"/>
    <property type="match status" value="1"/>
</dbReference>
<dbReference type="AlphaFoldDB" id="A0A0E0R807"/>
<keyword evidence="1" id="KW-0732">Signal</keyword>
<accession>A0A0E0R807</accession>
<dbReference type="EnsemblPlants" id="ORUFI11G13190.1">
    <property type="protein sequence ID" value="ORUFI11G13190.1"/>
    <property type="gene ID" value="ORUFI11G13190"/>
</dbReference>
<evidence type="ECO:0000256" key="1">
    <source>
        <dbReference type="SAM" id="SignalP"/>
    </source>
</evidence>
<dbReference type="PANTHER" id="PTHR48158:SF1">
    <property type="entry name" value="OS11G0453550 PROTEIN"/>
    <property type="match status" value="1"/>
</dbReference>